<reference evidence="1 2" key="1">
    <citation type="journal article" date="2023" name="Plants (Basel)">
        <title>Bridging the Gap: Combining Genomics and Transcriptomics Approaches to Understand Stylosanthes scabra, an Orphan Legume from the Brazilian Caatinga.</title>
        <authorList>
            <person name="Ferreira-Neto J.R.C."/>
            <person name="da Silva M.D."/>
            <person name="Binneck E."/>
            <person name="de Melo N.F."/>
            <person name="da Silva R.H."/>
            <person name="de Melo A.L.T.M."/>
            <person name="Pandolfi V."/>
            <person name="Bustamante F.O."/>
            <person name="Brasileiro-Vidal A.C."/>
            <person name="Benko-Iseppon A.M."/>
        </authorList>
    </citation>
    <scope>NUCLEOTIDE SEQUENCE [LARGE SCALE GENOMIC DNA]</scope>
    <source>
        <tissue evidence="1">Leaves</tissue>
    </source>
</reference>
<dbReference type="EMBL" id="JASCZI010151252">
    <property type="protein sequence ID" value="MED6171398.1"/>
    <property type="molecule type" value="Genomic_DNA"/>
</dbReference>
<gene>
    <name evidence="1" type="ORF">PIB30_040349</name>
</gene>
<proteinExistence type="predicted"/>
<keyword evidence="2" id="KW-1185">Reference proteome</keyword>
<protein>
    <submittedName>
        <fullName evidence="1">Uncharacterized protein</fullName>
    </submittedName>
</protein>
<dbReference type="Proteomes" id="UP001341840">
    <property type="component" value="Unassembled WGS sequence"/>
</dbReference>
<accession>A0ABU6VGQ4</accession>
<sequence length="68" mass="7378">MTITPIGSLRKAKVVKKTHGSLLHANTNLGNSTKVTEENRADQVLPGVPVLEIVMTTPEDVLLRMKKG</sequence>
<organism evidence="1 2">
    <name type="scientific">Stylosanthes scabra</name>
    <dbReference type="NCBI Taxonomy" id="79078"/>
    <lineage>
        <taxon>Eukaryota</taxon>
        <taxon>Viridiplantae</taxon>
        <taxon>Streptophyta</taxon>
        <taxon>Embryophyta</taxon>
        <taxon>Tracheophyta</taxon>
        <taxon>Spermatophyta</taxon>
        <taxon>Magnoliopsida</taxon>
        <taxon>eudicotyledons</taxon>
        <taxon>Gunneridae</taxon>
        <taxon>Pentapetalae</taxon>
        <taxon>rosids</taxon>
        <taxon>fabids</taxon>
        <taxon>Fabales</taxon>
        <taxon>Fabaceae</taxon>
        <taxon>Papilionoideae</taxon>
        <taxon>50 kb inversion clade</taxon>
        <taxon>dalbergioids sensu lato</taxon>
        <taxon>Dalbergieae</taxon>
        <taxon>Pterocarpus clade</taxon>
        <taxon>Stylosanthes</taxon>
    </lineage>
</organism>
<evidence type="ECO:0000313" key="2">
    <source>
        <dbReference type="Proteomes" id="UP001341840"/>
    </source>
</evidence>
<name>A0ABU6VGQ4_9FABA</name>
<evidence type="ECO:0000313" key="1">
    <source>
        <dbReference type="EMBL" id="MED6171398.1"/>
    </source>
</evidence>
<comment type="caution">
    <text evidence="1">The sequence shown here is derived from an EMBL/GenBank/DDBJ whole genome shotgun (WGS) entry which is preliminary data.</text>
</comment>